<name>A0A5B7IK42_PORTR</name>
<accession>A0A5B7IK42</accession>
<evidence type="ECO:0000256" key="2">
    <source>
        <dbReference type="SAM" id="Phobius"/>
    </source>
</evidence>
<evidence type="ECO:0000256" key="1">
    <source>
        <dbReference type="SAM" id="MobiDB-lite"/>
    </source>
</evidence>
<dbReference type="EMBL" id="VSRR010060440">
    <property type="protein sequence ID" value="MPC82683.1"/>
    <property type="molecule type" value="Genomic_DNA"/>
</dbReference>
<feature type="region of interest" description="Disordered" evidence="1">
    <location>
        <begin position="49"/>
        <end position="85"/>
    </location>
</feature>
<comment type="caution">
    <text evidence="3">The sequence shown here is derived from an EMBL/GenBank/DDBJ whole genome shotgun (WGS) entry which is preliminary data.</text>
</comment>
<evidence type="ECO:0000313" key="4">
    <source>
        <dbReference type="Proteomes" id="UP000324222"/>
    </source>
</evidence>
<keyword evidence="4" id="KW-1185">Reference proteome</keyword>
<dbReference type="AlphaFoldDB" id="A0A5B7IK42"/>
<evidence type="ECO:0000313" key="3">
    <source>
        <dbReference type="EMBL" id="MPC82683.1"/>
    </source>
</evidence>
<keyword evidence="2" id="KW-0472">Membrane</keyword>
<organism evidence="3 4">
    <name type="scientific">Portunus trituberculatus</name>
    <name type="common">Swimming crab</name>
    <name type="synonym">Neptunus trituberculatus</name>
    <dbReference type="NCBI Taxonomy" id="210409"/>
    <lineage>
        <taxon>Eukaryota</taxon>
        <taxon>Metazoa</taxon>
        <taxon>Ecdysozoa</taxon>
        <taxon>Arthropoda</taxon>
        <taxon>Crustacea</taxon>
        <taxon>Multicrustacea</taxon>
        <taxon>Malacostraca</taxon>
        <taxon>Eumalacostraca</taxon>
        <taxon>Eucarida</taxon>
        <taxon>Decapoda</taxon>
        <taxon>Pleocyemata</taxon>
        <taxon>Brachyura</taxon>
        <taxon>Eubrachyura</taxon>
        <taxon>Portunoidea</taxon>
        <taxon>Portunidae</taxon>
        <taxon>Portuninae</taxon>
        <taxon>Portunus</taxon>
    </lineage>
</organism>
<sequence>MLSLAPHSLFNQALQKAFSAQFHLLILILLILAPFLFLLPPTIFRHFNIPPDRKTRTPNQSPHSRSQRGVGRASGIQDKYQSEEREMDGSICLADPSILPRPSSRACLTSGSRLLDLWANILISR</sequence>
<proteinExistence type="predicted"/>
<keyword evidence="2" id="KW-0812">Transmembrane</keyword>
<feature type="transmembrane region" description="Helical" evidence="2">
    <location>
        <begin position="20"/>
        <end position="39"/>
    </location>
</feature>
<protein>
    <submittedName>
        <fullName evidence="3">Uncharacterized protein</fullName>
    </submittedName>
</protein>
<reference evidence="3 4" key="1">
    <citation type="submission" date="2019-05" db="EMBL/GenBank/DDBJ databases">
        <title>Another draft genome of Portunus trituberculatus and its Hox gene families provides insights of decapod evolution.</title>
        <authorList>
            <person name="Jeong J.-H."/>
            <person name="Song I."/>
            <person name="Kim S."/>
            <person name="Choi T."/>
            <person name="Kim D."/>
            <person name="Ryu S."/>
            <person name="Kim W."/>
        </authorList>
    </citation>
    <scope>NUCLEOTIDE SEQUENCE [LARGE SCALE GENOMIC DNA]</scope>
    <source>
        <tissue evidence="3">Muscle</tissue>
    </source>
</reference>
<dbReference type="Proteomes" id="UP000324222">
    <property type="component" value="Unassembled WGS sequence"/>
</dbReference>
<keyword evidence="2" id="KW-1133">Transmembrane helix</keyword>
<gene>
    <name evidence="3" type="ORF">E2C01_077363</name>
</gene>